<name>A0A812T684_SYMPI</name>
<dbReference type="SUPFAM" id="SSF54236">
    <property type="entry name" value="Ubiquitin-like"/>
    <property type="match status" value="2"/>
</dbReference>
<dbReference type="GO" id="GO:0043130">
    <property type="term" value="F:ubiquitin binding"/>
    <property type="evidence" value="ECO:0007669"/>
    <property type="project" value="TreeGrafter"/>
</dbReference>
<keyword evidence="4" id="KW-1185">Reference proteome</keyword>
<dbReference type="Pfam" id="PF00240">
    <property type="entry name" value="ubiquitin"/>
    <property type="match status" value="2"/>
</dbReference>
<dbReference type="GO" id="GO:0005829">
    <property type="term" value="C:cytosol"/>
    <property type="evidence" value="ECO:0007669"/>
    <property type="project" value="TreeGrafter"/>
</dbReference>
<dbReference type="EMBL" id="CAJNIZ010028204">
    <property type="protein sequence ID" value="CAE7506231.1"/>
    <property type="molecule type" value="Genomic_DNA"/>
</dbReference>
<reference evidence="3" key="1">
    <citation type="submission" date="2021-02" db="EMBL/GenBank/DDBJ databases">
        <authorList>
            <person name="Dougan E. K."/>
            <person name="Rhodes N."/>
            <person name="Thang M."/>
            <person name="Chan C."/>
        </authorList>
    </citation>
    <scope>NUCLEOTIDE SEQUENCE</scope>
</reference>
<feature type="domain" description="Ubiquitin-like" evidence="2">
    <location>
        <begin position="1"/>
        <end position="71"/>
    </location>
</feature>
<dbReference type="GO" id="GO:0070628">
    <property type="term" value="F:proteasome binding"/>
    <property type="evidence" value="ECO:0007669"/>
    <property type="project" value="TreeGrafter"/>
</dbReference>
<evidence type="ECO:0000313" key="3">
    <source>
        <dbReference type="EMBL" id="CAE7506231.1"/>
    </source>
</evidence>
<comment type="caution">
    <text evidence="3">The sequence shown here is derived from an EMBL/GenBank/DDBJ whole genome shotgun (WGS) entry which is preliminary data.</text>
</comment>
<dbReference type="GO" id="GO:0043161">
    <property type="term" value="P:proteasome-mediated ubiquitin-dependent protein catabolic process"/>
    <property type="evidence" value="ECO:0007669"/>
    <property type="project" value="TreeGrafter"/>
</dbReference>
<evidence type="ECO:0000256" key="1">
    <source>
        <dbReference type="SAM" id="MobiDB-lite"/>
    </source>
</evidence>
<feature type="region of interest" description="Disordered" evidence="1">
    <location>
        <begin position="239"/>
        <end position="301"/>
    </location>
</feature>
<dbReference type="PROSITE" id="PS50053">
    <property type="entry name" value="UBIQUITIN_2"/>
    <property type="match status" value="2"/>
</dbReference>
<dbReference type="OrthoDB" id="418432at2759"/>
<dbReference type="InterPro" id="IPR029071">
    <property type="entry name" value="Ubiquitin-like_domsf"/>
</dbReference>
<dbReference type="PANTHER" id="PTHR10621">
    <property type="entry name" value="UV EXCISION REPAIR PROTEIN RAD23"/>
    <property type="match status" value="1"/>
</dbReference>
<dbReference type="GO" id="GO:0005654">
    <property type="term" value="C:nucleoplasm"/>
    <property type="evidence" value="ECO:0007669"/>
    <property type="project" value="TreeGrafter"/>
</dbReference>
<gene>
    <name evidence="3" type="primary">UBB</name>
    <name evidence="3" type="ORF">SPIL2461_LOCUS13126</name>
</gene>
<feature type="non-terminal residue" evidence="3">
    <location>
        <position position="1"/>
    </location>
</feature>
<dbReference type="Proteomes" id="UP000649617">
    <property type="component" value="Unassembled WGS sequence"/>
</dbReference>
<evidence type="ECO:0000313" key="4">
    <source>
        <dbReference type="Proteomes" id="UP000649617"/>
    </source>
</evidence>
<dbReference type="AlphaFoldDB" id="A0A812T684"/>
<dbReference type="Gene3D" id="3.10.20.90">
    <property type="entry name" value="Phosphatidylinositol 3-kinase Catalytic Subunit, Chain A, domain 1"/>
    <property type="match status" value="2"/>
</dbReference>
<proteinExistence type="predicted"/>
<organism evidence="3 4">
    <name type="scientific">Symbiodinium pilosum</name>
    <name type="common">Dinoflagellate</name>
    <dbReference type="NCBI Taxonomy" id="2952"/>
    <lineage>
        <taxon>Eukaryota</taxon>
        <taxon>Sar</taxon>
        <taxon>Alveolata</taxon>
        <taxon>Dinophyceae</taxon>
        <taxon>Suessiales</taxon>
        <taxon>Symbiodiniaceae</taxon>
        <taxon>Symbiodinium</taxon>
    </lineage>
</organism>
<evidence type="ECO:0000259" key="2">
    <source>
        <dbReference type="PROSITE" id="PS50053"/>
    </source>
</evidence>
<dbReference type="InterPro" id="IPR000626">
    <property type="entry name" value="Ubiquitin-like_dom"/>
</dbReference>
<dbReference type="PANTHER" id="PTHR10621:SF0">
    <property type="entry name" value="UV EXCISION REPAIR PROTEIN RAD23"/>
    <property type="match status" value="1"/>
</dbReference>
<dbReference type="GO" id="GO:0031593">
    <property type="term" value="F:polyubiquitin modification-dependent protein binding"/>
    <property type="evidence" value="ECO:0007669"/>
    <property type="project" value="TreeGrafter"/>
</dbReference>
<accession>A0A812T684</accession>
<protein>
    <submittedName>
        <fullName evidence="3">UBB protein</fullName>
    </submittedName>
</protein>
<sequence length="324" mass="35437">DILIDATRSGIVEPFVIRVRPCDLVVHAKTQIAELSGLRLDSQRLTLSGHTLANERRLCDCGIHENSILQVTCTNGAASAPKPSIATSGCRAPRAQMDASAKKHRCQGSCLFLTVLQTWPPQRKQRLWLQKARTIGQLKERLEEFFQVSAEQQILIHCGRTLQNQHTLEYYNFEGSECIQLMLQGGPRMAAGPVALRAPSPTYVTLPLPPNPKPSNLTAAPEWQPRSLHMAGRVRREMLQDSDQEVSDDKSEPPIDVGETALTPQGESFNEQAQPAEAQDKATQEAEPAEPTAGISDSNPIADETILQASLALLAHAMGFPAES</sequence>
<feature type="compositionally biased region" description="Polar residues" evidence="1">
    <location>
        <begin position="262"/>
        <end position="273"/>
    </location>
</feature>
<feature type="domain" description="Ubiquitin-like" evidence="2">
    <location>
        <begin position="111"/>
        <end position="184"/>
    </location>
</feature>
<dbReference type="SMART" id="SM00213">
    <property type="entry name" value="UBQ"/>
    <property type="match status" value="2"/>
</dbReference>
<dbReference type="CDD" id="cd17039">
    <property type="entry name" value="Ubl_ubiquitin_like"/>
    <property type="match status" value="2"/>
</dbReference>